<dbReference type="GO" id="GO:0004565">
    <property type="term" value="F:beta-galactosidase activity"/>
    <property type="evidence" value="ECO:0007669"/>
    <property type="project" value="UniProtKB-EC"/>
</dbReference>
<dbReference type="AlphaFoldDB" id="A0AA86JK08"/>
<keyword evidence="4 8" id="KW-0378">Hydrolase</keyword>
<dbReference type="InterPro" id="IPR013529">
    <property type="entry name" value="Glyco_hydro_42_N"/>
</dbReference>
<feature type="domain" description="Glycoside hydrolase family 42 N-terminal" evidence="6">
    <location>
        <begin position="2"/>
        <end position="55"/>
    </location>
</feature>
<dbReference type="EMBL" id="CAKJVE010000004">
    <property type="protein sequence ID" value="CAG9709776.1"/>
    <property type="molecule type" value="Genomic_DNA"/>
</dbReference>
<dbReference type="RefSeq" id="WP_342350560.1">
    <property type="nucleotide sequence ID" value="NZ_CAKJVE010000004.1"/>
</dbReference>
<sequence>MIFGISTATMPAWLAKKHPDVLGEFEDNTKRVFGGRRQYCFNSKTYHKYTEEIINSEIKSEVAVIYDYESMASFRIQRQSFLMDYKNEVYRLYRPFYENNVNIDVIPSYVDFSEYKVLLIPTMIVFKSEVQERIREFVKNGGKVVFSFRTAIKDYYNNLTLGQYNPSFYTDLIGGFVEEIESLQEGQNVKIKGINEFEGIEGSGTVFRDMLKTTTAESLFMYDDEFYNELSAVTLNSFEKGEAYYIGTGVDNNIMDMLAKK</sequence>
<accession>A0AA86JK08</accession>
<keyword evidence="5 8" id="KW-0326">Glycosidase</keyword>
<dbReference type="CDD" id="cd03143">
    <property type="entry name" value="A4_beta-galactosidase_middle_domain"/>
    <property type="match status" value="1"/>
</dbReference>
<comment type="caution">
    <text evidence="8">The sequence shown here is derived from an EMBL/GenBank/DDBJ whole genome shotgun (WGS) entry which is preliminary data.</text>
</comment>
<evidence type="ECO:0000256" key="2">
    <source>
        <dbReference type="ARBA" id="ARBA00005940"/>
    </source>
</evidence>
<dbReference type="EC" id="3.2.1.23" evidence="3"/>
<dbReference type="GO" id="GO:0046872">
    <property type="term" value="F:metal ion binding"/>
    <property type="evidence" value="ECO:0007669"/>
    <property type="project" value="UniProtKB-KW"/>
</dbReference>
<dbReference type="Pfam" id="PF02449">
    <property type="entry name" value="Glyco_hydro_42"/>
    <property type="match status" value="1"/>
</dbReference>
<evidence type="ECO:0000313" key="9">
    <source>
        <dbReference type="Proteomes" id="UP000789738"/>
    </source>
</evidence>
<dbReference type="Gene3D" id="3.20.20.80">
    <property type="entry name" value="Glycosidases"/>
    <property type="match status" value="1"/>
</dbReference>
<dbReference type="InterPro" id="IPR029062">
    <property type="entry name" value="Class_I_gatase-like"/>
</dbReference>
<dbReference type="Pfam" id="PF08532">
    <property type="entry name" value="Glyco_hydro_42M"/>
    <property type="match status" value="1"/>
</dbReference>
<evidence type="ECO:0000256" key="3">
    <source>
        <dbReference type="ARBA" id="ARBA00012756"/>
    </source>
</evidence>
<feature type="domain" description="Beta-galactosidase trimerisation" evidence="7">
    <location>
        <begin position="61"/>
        <end position="260"/>
    </location>
</feature>
<dbReference type="GO" id="GO:0005975">
    <property type="term" value="P:carbohydrate metabolic process"/>
    <property type="evidence" value="ECO:0007669"/>
    <property type="project" value="InterPro"/>
</dbReference>
<proteinExistence type="inferred from homology"/>
<evidence type="ECO:0000256" key="5">
    <source>
        <dbReference type="ARBA" id="ARBA00023295"/>
    </source>
</evidence>
<dbReference type="GO" id="GO:0009341">
    <property type="term" value="C:beta-galactosidase complex"/>
    <property type="evidence" value="ECO:0007669"/>
    <property type="project" value="InterPro"/>
</dbReference>
<comment type="similarity">
    <text evidence="2">Belongs to the glycosyl hydrolase 42 family.</text>
</comment>
<dbReference type="PANTHER" id="PTHR36447">
    <property type="entry name" value="BETA-GALACTOSIDASE GANA"/>
    <property type="match status" value="1"/>
</dbReference>
<evidence type="ECO:0000313" key="8">
    <source>
        <dbReference type="EMBL" id="CAG9709776.1"/>
    </source>
</evidence>
<organism evidence="8 9">
    <name type="scientific">Clostridium neonatale</name>
    <dbReference type="NCBI Taxonomy" id="137838"/>
    <lineage>
        <taxon>Bacteria</taxon>
        <taxon>Bacillati</taxon>
        <taxon>Bacillota</taxon>
        <taxon>Clostridia</taxon>
        <taxon>Eubacteriales</taxon>
        <taxon>Clostridiaceae</taxon>
        <taxon>Clostridium</taxon>
    </lineage>
</organism>
<evidence type="ECO:0000256" key="4">
    <source>
        <dbReference type="ARBA" id="ARBA00022801"/>
    </source>
</evidence>
<dbReference type="SUPFAM" id="SSF52317">
    <property type="entry name" value="Class I glutamine amidotransferase-like"/>
    <property type="match status" value="1"/>
</dbReference>
<evidence type="ECO:0000259" key="6">
    <source>
        <dbReference type="Pfam" id="PF02449"/>
    </source>
</evidence>
<reference evidence="8" key="1">
    <citation type="submission" date="2021-10" db="EMBL/GenBank/DDBJ databases">
        <authorList>
            <person name="Mesa V."/>
        </authorList>
    </citation>
    <scope>NUCLEOTIDE SEQUENCE</scope>
    <source>
        <strain evidence="8">CC3_PB</strain>
    </source>
</reference>
<protein>
    <recommendedName>
        <fullName evidence="3">beta-galactosidase</fullName>
        <ecNumber evidence="3">3.2.1.23</ecNumber>
    </recommendedName>
</protein>
<dbReference type="PANTHER" id="PTHR36447:SF1">
    <property type="entry name" value="BETA-GALACTOSIDASE GANA"/>
    <property type="match status" value="1"/>
</dbReference>
<dbReference type="InterPro" id="IPR003476">
    <property type="entry name" value="Glyco_hydro_42"/>
</dbReference>
<dbReference type="InterPro" id="IPR017853">
    <property type="entry name" value="GH"/>
</dbReference>
<evidence type="ECO:0000256" key="1">
    <source>
        <dbReference type="ARBA" id="ARBA00001412"/>
    </source>
</evidence>
<dbReference type="Proteomes" id="UP000789738">
    <property type="component" value="Unassembled WGS sequence"/>
</dbReference>
<dbReference type="Gene3D" id="3.40.50.880">
    <property type="match status" value="1"/>
</dbReference>
<dbReference type="SUPFAM" id="SSF51445">
    <property type="entry name" value="(Trans)glycosidases"/>
    <property type="match status" value="1"/>
</dbReference>
<name>A0AA86JK08_9CLOT</name>
<dbReference type="InterPro" id="IPR013738">
    <property type="entry name" value="Beta_galactosidase_Trimer"/>
</dbReference>
<comment type="catalytic activity">
    <reaction evidence="1">
        <text>Hydrolysis of terminal non-reducing beta-D-galactose residues in beta-D-galactosides.</text>
        <dbReference type="EC" id="3.2.1.23"/>
    </reaction>
</comment>
<evidence type="ECO:0000259" key="7">
    <source>
        <dbReference type="Pfam" id="PF08532"/>
    </source>
</evidence>
<gene>
    <name evidence="8" type="ORF">CNEO_44411</name>
</gene>